<accession>A0A0F4PYD3</accession>
<dbReference type="GO" id="GO:0005978">
    <property type="term" value="P:glycogen biosynthetic process"/>
    <property type="evidence" value="ECO:0007669"/>
    <property type="project" value="TreeGrafter"/>
</dbReference>
<keyword evidence="3" id="KW-0328">Glycosyltransferase</keyword>
<evidence type="ECO:0000256" key="4">
    <source>
        <dbReference type="ARBA" id="ARBA00022679"/>
    </source>
</evidence>
<sequence length="505" mass="56405">MKSVLFVCAESSAIVGAKVGGVADVVGNVSKALAEQGTRVDVILPHYQCMELIEAQPCAEVQVHFAHQRLNIQLLLVSKRDGVSHYVLSHPWLCSEHVYHHDEDGRPFAADASKFALFCLAVAQAIEQGVLAADVLHLHDWHSATLAVLRAYGKDLQRLKAMHTVYTIHNLALQGVRPFAHDPSALESWFPWLSYDGQRICDPRYPHCYNPMRAAIELCDKVHVVSPQYMQEVQRPSNMEHGFIGGEGLENQLVAAQQQNRLLGILNGCDYQSESVNYTQKRLWQLAEQAVLQWMGKANQLSASHYIAHVRLQQWRANEVTPWLCSVGRISPQKVALLLDDDTLGELLRCLAEQGKHFMMLGSGDPTLEALLTQAMAEHDNFLFLRGFALELGDAMYQLGSLFCMPSSFEPCGISQLLAMREGTPCLVHQVGGLKDTIAEGVNGFTFTGNSPKQQSQQLLTALQRALAVYHNEPAQWQTLCTQAKNTRFDWHQVAVSYLEQLYTH</sequence>
<dbReference type="PATRIC" id="fig|151081.8.peg.434"/>
<dbReference type="GO" id="GO:0009011">
    <property type="term" value="F:alpha-1,4-glucan glucosyltransferase (ADP-glucose donor) activity"/>
    <property type="evidence" value="ECO:0007669"/>
    <property type="project" value="UniProtKB-EC"/>
</dbReference>
<dbReference type="PANTHER" id="PTHR45825">
    <property type="entry name" value="GRANULE-BOUND STARCH SYNTHASE 1, CHLOROPLASTIC/AMYLOPLASTIC"/>
    <property type="match status" value="1"/>
</dbReference>
<protein>
    <recommendedName>
        <fullName evidence="2">starch synthase</fullName>
        <ecNumber evidence="2">2.4.1.21</ecNumber>
    </recommendedName>
</protein>
<evidence type="ECO:0000259" key="5">
    <source>
        <dbReference type="Pfam" id="PF08323"/>
    </source>
</evidence>
<dbReference type="OrthoDB" id="9808590at2"/>
<dbReference type="SUPFAM" id="SSF53756">
    <property type="entry name" value="UDP-Glycosyltransferase/glycogen phosphorylase"/>
    <property type="match status" value="1"/>
</dbReference>
<dbReference type="AlphaFoldDB" id="A0A0F4PYD3"/>
<dbReference type="InterPro" id="IPR013534">
    <property type="entry name" value="Starch_synth_cat_dom"/>
</dbReference>
<feature type="domain" description="Starch synthase catalytic" evidence="5">
    <location>
        <begin position="4"/>
        <end position="251"/>
    </location>
</feature>
<dbReference type="Pfam" id="PF13692">
    <property type="entry name" value="Glyco_trans_1_4"/>
    <property type="match status" value="1"/>
</dbReference>
<organism evidence="6 7">
    <name type="scientific">Pseudoalteromonas ruthenica</name>
    <dbReference type="NCBI Taxonomy" id="151081"/>
    <lineage>
        <taxon>Bacteria</taxon>
        <taxon>Pseudomonadati</taxon>
        <taxon>Pseudomonadota</taxon>
        <taxon>Gammaproteobacteria</taxon>
        <taxon>Alteromonadales</taxon>
        <taxon>Pseudoalteromonadaceae</taxon>
        <taxon>Pseudoalteromonas</taxon>
    </lineage>
</organism>
<keyword evidence="4" id="KW-0808">Transferase</keyword>
<comment type="catalytic activity">
    <reaction evidence="1">
        <text>[(1-&gt;4)-alpha-D-glucosyl](n) + ADP-alpha-D-glucose = [(1-&gt;4)-alpha-D-glucosyl](n+1) + ADP + H(+)</text>
        <dbReference type="Rhea" id="RHEA:18189"/>
        <dbReference type="Rhea" id="RHEA-COMP:9584"/>
        <dbReference type="Rhea" id="RHEA-COMP:9587"/>
        <dbReference type="ChEBI" id="CHEBI:15378"/>
        <dbReference type="ChEBI" id="CHEBI:15444"/>
        <dbReference type="ChEBI" id="CHEBI:57498"/>
        <dbReference type="ChEBI" id="CHEBI:456216"/>
        <dbReference type="EC" id="2.4.1.21"/>
    </reaction>
</comment>
<keyword evidence="7" id="KW-1185">Reference proteome</keyword>
<dbReference type="eggNOG" id="COG0297">
    <property type="taxonomic scope" value="Bacteria"/>
</dbReference>
<evidence type="ECO:0000256" key="3">
    <source>
        <dbReference type="ARBA" id="ARBA00022676"/>
    </source>
</evidence>
<dbReference type="GO" id="GO:0005829">
    <property type="term" value="C:cytosol"/>
    <property type="evidence" value="ECO:0007669"/>
    <property type="project" value="TreeGrafter"/>
</dbReference>
<evidence type="ECO:0000313" key="7">
    <source>
        <dbReference type="Proteomes" id="UP000033664"/>
    </source>
</evidence>
<dbReference type="CDD" id="cd03791">
    <property type="entry name" value="GT5_Glycogen_synthase_DULL1-like"/>
    <property type="match status" value="1"/>
</dbReference>
<dbReference type="RefSeq" id="WP_045978343.1">
    <property type="nucleotide sequence ID" value="NZ_JXXY01000002.1"/>
</dbReference>
<gene>
    <name evidence="6" type="ORF">TW72_08755</name>
</gene>
<name>A0A0F4PYD3_9GAMM</name>
<dbReference type="PANTHER" id="PTHR45825:SF11">
    <property type="entry name" value="ALPHA AMYLASE DOMAIN-CONTAINING PROTEIN"/>
    <property type="match status" value="1"/>
</dbReference>
<comment type="caution">
    <text evidence="6">The sequence shown here is derived from an EMBL/GenBank/DDBJ whole genome shotgun (WGS) entry which is preliminary data.</text>
</comment>
<dbReference type="EC" id="2.4.1.21" evidence="2"/>
<evidence type="ECO:0000313" key="6">
    <source>
        <dbReference type="EMBL" id="KJY99723.1"/>
    </source>
</evidence>
<proteinExistence type="predicted"/>
<dbReference type="Pfam" id="PF08323">
    <property type="entry name" value="Glyco_transf_5"/>
    <property type="match status" value="1"/>
</dbReference>
<evidence type="ECO:0000256" key="2">
    <source>
        <dbReference type="ARBA" id="ARBA00012588"/>
    </source>
</evidence>
<dbReference type="GeneID" id="58228578"/>
<dbReference type="Proteomes" id="UP000033664">
    <property type="component" value="Unassembled WGS sequence"/>
</dbReference>
<dbReference type="EMBL" id="JXXZ01000007">
    <property type="protein sequence ID" value="KJY99723.1"/>
    <property type="molecule type" value="Genomic_DNA"/>
</dbReference>
<dbReference type="Gene3D" id="3.40.50.2000">
    <property type="entry name" value="Glycogen Phosphorylase B"/>
    <property type="match status" value="2"/>
</dbReference>
<evidence type="ECO:0000256" key="1">
    <source>
        <dbReference type="ARBA" id="ARBA00001478"/>
    </source>
</evidence>
<reference evidence="6 7" key="1">
    <citation type="journal article" date="2015" name="BMC Genomics">
        <title>Genome mining reveals unlocked bioactive potential of marine Gram-negative bacteria.</title>
        <authorList>
            <person name="Machado H."/>
            <person name="Sonnenschein E.C."/>
            <person name="Melchiorsen J."/>
            <person name="Gram L."/>
        </authorList>
    </citation>
    <scope>NUCLEOTIDE SEQUENCE [LARGE SCALE GENOMIC DNA]</scope>
    <source>
        <strain evidence="6 7">S3137</strain>
    </source>
</reference>